<evidence type="ECO:0000313" key="6">
    <source>
        <dbReference type="EMBL" id="GEU61878.1"/>
    </source>
</evidence>
<keyword evidence="1" id="KW-0645">Protease</keyword>
<dbReference type="InterPro" id="IPR039537">
    <property type="entry name" value="Retrotran_Ty1/copia-like"/>
</dbReference>
<dbReference type="Pfam" id="PF22936">
    <property type="entry name" value="Pol_BBD"/>
    <property type="match status" value="1"/>
</dbReference>
<dbReference type="Gene3D" id="3.30.420.10">
    <property type="entry name" value="Ribonuclease H-like superfamily/Ribonuclease H"/>
    <property type="match status" value="1"/>
</dbReference>
<evidence type="ECO:0000256" key="3">
    <source>
        <dbReference type="ARBA" id="ARBA00022801"/>
    </source>
</evidence>
<dbReference type="GO" id="GO:0003676">
    <property type="term" value="F:nucleic acid binding"/>
    <property type="evidence" value="ECO:0007669"/>
    <property type="project" value="InterPro"/>
</dbReference>
<proteinExistence type="predicted"/>
<keyword evidence="2" id="KW-0479">Metal-binding</keyword>
<dbReference type="PANTHER" id="PTHR42648:SF32">
    <property type="entry name" value="RIBONUCLEASE H-LIKE DOMAIN, GAG-PRE-INTEGRASE DOMAIN PROTEIN-RELATED"/>
    <property type="match status" value="1"/>
</dbReference>
<dbReference type="GO" id="GO:0008233">
    <property type="term" value="F:peptidase activity"/>
    <property type="evidence" value="ECO:0007669"/>
    <property type="project" value="UniProtKB-KW"/>
</dbReference>
<organism evidence="6">
    <name type="scientific">Tanacetum cinerariifolium</name>
    <name type="common">Dalmatian daisy</name>
    <name type="synonym">Chrysanthemum cinerariifolium</name>
    <dbReference type="NCBI Taxonomy" id="118510"/>
    <lineage>
        <taxon>Eukaryota</taxon>
        <taxon>Viridiplantae</taxon>
        <taxon>Streptophyta</taxon>
        <taxon>Embryophyta</taxon>
        <taxon>Tracheophyta</taxon>
        <taxon>Spermatophyta</taxon>
        <taxon>Magnoliopsida</taxon>
        <taxon>eudicotyledons</taxon>
        <taxon>Gunneridae</taxon>
        <taxon>Pentapetalae</taxon>
        <taxon>asterids</taxon>
        <taxon>campanulids</taxon>
        <taxon>Asterales</taxon>
        <taxon>Asteraceae</taxon>
        <taxon>Asteroideae</taxon>
        <taxon>Anthemideae</taxon>
        <taxon>Anthemidinae</taxon>
        <taxon>Tanacetum</taxon>
    </lineage>
</organism>
<dbReference type="InterPro" id="IPR054722">
    <property type="entry name" value="PolX-like_BBD"/>
</dbReference>
<sequence length="1211" mass="137855">MMLHITVTARIMGKTWGTILVDELISSESDVSMPTSPVYDRYKSGEGYHLVPPPYTGTFMPPKPDFIFHDATIINEHVPTVSDLEDESEGERMPTQKAPSFVQTPKHVKTPRLSVRPGNLHHALKDKGVIDSGCLRHITGNISYLFDYEEINGRYVAFGGNPKGGKIIRKDKIRTGKLDFDDVYFVKEPKFNLFSVSQMCEKNNSVIFTDTECIVLSSDFKLPDENHVLLRVPKKNNMYNVDLKNIVPLGDLTCLFAKATLDEGLPLKVFENDHTCVACKKGKQHRASCKSKPASSVSQPLHRLHMDLFGPNFVKSINKKSYCLVVTDDYSRFSWVFFLPTKDETSTILKTFITGIENEINLKVKIIKCDNGTEFKNQDLNQFYGMKGIKREFSVARTPQQNGITERKNMTLIEAARNMLADSLLSIPFWAEVVNTACYVQNKVLVTKPHNKTPYELLLGRTPSIRFMIPFGCRVTILNTLDPLVKEPEYEVHVSLSSSDTTKNMMTRLIERLKKRVFAAGPFNNAVSSNFKLGGKSLYVDPSQYPDDPDMPALEDITYSDDEEDEERIDYEEVFAPVARIEAIRLFLACASFMGFMVYQMDVRSAFLYEAIEEEVCVYHPLRFEDLDYPDKVYKVFKALYCLHQAPRAWYETLANYLLENDFQRGKIDQTLFIKKQKGDILLVHVYVNAIIFGSTNKDLLIDRKSASTPIDIKKPLLKDPDGKDVDVHTYKSMIGSLMYILLQAAMVKLIIDAVSAKLMLFSLMIADVHLMLLGYKQVHDDVADADAKTTPLSPAPATTSPPQQDVIHLFSQVESTQPPSPHQSPIAPPSSPPPQQPPFYNADISMALLNQLLETCTILTKKVRDLKQDKIAQAIEITKLKQRVIRLEKKRKLKASRRMHPNRGGIVELDTDEDVTLEEVDAEKDAKEHDEAEPAEVEEVLKVVTDAKLMTEVVATATTPITAAPIPKASTPRRKRGVIIQDPKEATTASLSVKSEVKTKDKGKGILVEEPKPLKRQAQIEHDEAFIRELEVELDANINWNELIDQHFNSIWAFLKKGEKEIEEKDGKRKEPKNFSDDFFLNTLKTMFEKPNVKASICKDQRGRYGLAKVKSCKLLESCGVHIITFITTQMILLVKRRYLLKRFTLDQMLNNVRLEVEEESEVSLELLIFVRRQHQKDFKEYMLRDYYCWLKTYCCWYKLKLLDNAAGLS</sequence>
<reference evidence="6" key="1">
    <citation type="journal article" date="2019" name="Sci. Rep.">
        <title>Draft genome of Tanacetum cinerariifolium, the natural source of mosquito coil.</title>
        <authorList>
            <person name="Yamashiro T."/>
            <person name="Shiraishi A."/>
            <person name="Satake H."/>
            <person name="Nakayama K."/>
        </authorList>
    </citation>
    <scope>NUCLEOTIDE SEQUENCE</scope>
</reference>
<protein>
    <submittedName>
        <fullName evidence="6">Putative ribonuclease H-like domain-containing protein</fullName>
    </submittedName>
</protein>
<evidence type="ECO:0000256" key="2">
    <source>
        <dbReference type="ARBA" id="ARBA00022723"/>
    </source>
</evidence>
<dbReference type="Pfam" id="PF07727">
    <property type="entry name" value="RVT_2"/>
    <property type="match status" value="1"/>
</dbReference>
<keyword evidence="3" id="KW-0378">Hydrolase</keyword>
<dbReference type="InterPro" id="IPR013103">
    <property type="entry name" value="RVT_2"/>
</dbReference>
<dbReference type="GO" id="GO:0015074">
    <property type="term" value="P:DNA integration"/>
    <property type="evidence" value="ECO:0007669"/>
    <property type="project" value="InterPro"/>
</dbReference>
<feature type="compositionally biased region" description="Pro residues" evidence="4">
    <location>
        <begin position="819"/>
        <end position="838"/>
    </location>
</feature>
<evidence type="ECO:0000256" key="1">
    <source>
        <dbReference type="ARBA" id="ARBA00022670"/>
    </source>
</evidence>
<dbReference type="GO" id="GO:0006508">
    <property type="term" value="P:proteolysis"/>
    <property type="evidence" value="ECO:0007669"/>
    <property type="project" value="UniProtKB-KW"/>
</dbReference>
<evidence type="ECO:0000256" key="4">
    <source>
        <dbReference type="SAM" id="MobiDB-lite"/>
    </source>
</evidence>
<dbReference type="Pfam" id="PF00665">
    <property type="entry name" value="rve"/>
    <property type="match status" value="1"/>
</dbReference>
<dbReference type="InterPro" id="IPR036397">
    <property type="entry name" value="RNaseH_sf"/>
</dbReference>
<dbReference type="AlphaFoldDB" id="A0A6L2LJP0"/>
<dbReference type="SUPFAM" id="SSF53098">
    <property type="entry name" value="Ribonuclease H-like"/>
    <property type="match status" value="1"/>
</dbReference>
<gene>
    <name evidence="6" type="ORF">Tci_033856</name>
</gene>
<dbReference type="InterPro" id="IPR012337">
    <property type="entry name" value="RNaseH-like_sf"/>
</dbReference>
<dbReference type="PROSITE" id="PS50994">
    <property type="entry name" value="INTEGRASE"/>
    <property type="match status" value="1"/>
</dbReference>
<comment type="caution">
    <text evidence="6">The sequence shown here is derived from an EMBL/GenBank/DDBJ whole genome shotgun (WGS) entry which is preliminary data.</text>
</comment>
<feature type="region of interest" description="Disordered" evidence="4">
    <location>
        <begin position="814"/>
        <end position="842"/>
    </location>
</feature>
<dbReference type="InterPro" id="IPR001584">
    <property type="entry name" value="Integrase_cat-core"/>
</dbReference>
<evidence type="ECO:0000259" key="5">
    <source>
        <dbReference type="PROSITE" id="PS50994"/>
    </source>
</evidence>
<feature type="domain" description="Integrase catalytic" evidence="5">
    <location>
        <begin position="296"/>
        <end position="462"/>
    </location>
</feature>
<accession>A0A6L2LJP0</accession>
<name>A0A6L2LJP0_TANCI</name>
<dbReference type="PANTHER" id="PTHR42648">
    <property type="entry name" value="TRANSPOSASE, PUTATIVE-RELATED"/>
    <property type="match status" value="1"/>
</dbReference>
<dbReference type="GO" id="GO:0046872">
    <property type="term" value="F:metal ion binding"/>
    <property type="evidence" value="ECO:0007669"/>
    <property type="project" value="UniProtKB-KW"/>
</dbReference>
<dbReference type="EMBL" id="BKCJ010004577">
    <property type="protein sequence ID" value="GEU61878.1"/>
    <property type="molecule type" value="Genomic_DNA"/>
</dbReference>
<feature type="region of interest" description="Disordered" evidence="4">
    <location>
        <begin position="83"/>
        <end position="106"/>
    </location>
</feature>